<feature type="non-terminal residue" evidence="4">
    <location>
        <position position="615"/>
    </location>
</feature>
<feature type="domain" description="DUF4709" evidence="3">
    <location>
        <begin position="55"/>
        <end position="141"/>
    </location>
</feature>
<dbReference type="AlphaFoldDB" id="A0A8H8DJY5"/>
<feature type="region of interest" description="Disordered" evidence="2">
    <location>
        <begin position="495"/>
        <end position="615"/>
    </location>
</feature>
<dbReference type="Pfam" id="PF15821">
    <property type="entry name" value="DUF4709"/>
    <property type="match status" value="1"/>
</dbReference>
<dbReference type="OrthoDB" id="10027521at2759"/>
<name>A0A8H8DJY5_9FUNG</name>
<feature type="coiled-coil region" evidence="1">
    <location>
        <begin position="396"/>
        <end position="438"/>
    </location>
</feature>
<feature type="compositionally biased region" description="Gly residues" evidence="2">
    <location>
        <begin position="1"/>
        <end position="17"/>
    </location>
</feature>
<feature type="region of interest" description="Disordered" evidence="2">
    <location>
        <begin position="252"/>
        <end position="284"/>
    </location>
</feature>
<dbReference type="InterPro" id="IPR031651">
    <property type="entry name" value="DUF4709"/>
</dbReference>
<organism evidence="4 5">
    <name type="scientific">Olpidium bornovanus</name>
    <dbReference type="NCBI Taxonomy" id="278681"/>
    <lineage>
        <taxon>Eukaryota</taxon>
        <taxon>Fungi</taxon>
        <taxon>Fungi incertae sedis</taxon>
        <taxon>Olpidiomycota</taxon>
        <taxon>Olpidiomycotina</taxon>
        <taxon>Olpidiomycetes</taxon>
        <taxon>Olpidiales</taxon>
        <taxon>Olpidiaceae</taxon>
        <taxon>Olpidium</taxon>
    </lineage>
</organism>
<feature type="compositionally biased region" description="Low complexity" evidence="2">
    <location>
        <begin position="263"/>
        <end position="279"/>
    </location>
</feature>
<keyword evidence="5" id="KW-1185">Reference proteome</keyword>
<dbReference type="EMBL" id="JAEFCI010004243">
    <property type="protein sequence ID" value="KAG5461076.1"/>
    <property type="molecule type" value="Genomic_DNA"/>
</dbReference>
<proteinExistence type="predicted"/>
<evidence type="ECO:0000313" key="5">
    <source>
        <dbReference type="Proteomes" id="UP000673691"/>
    </source>
</evidence>
<reference evidence="4 5" key="1">
    <citation type="journal article" name="Sci. Rep.">
        <title>Genome-scale phylogenetic analyses confirm Olpidium as the closest living zoosporic fungus to the non-flagellated, terrestrial fungi.</title>
        <authorList>
            <person name="Chang Y."/>
            <person name="Rochon D."/>
            <person name="Sekimoto S."/>
            <person name="Wang Y."/>
            <person name="Chovatia M."/>
            <person name="Sandor L."/>
            <person name="Salamov A."/>
            <person name="Grigoriev I.V."/>
            <person name="Stajich J.E."/>
            <person name="Spatafora J.W."/>
        </authorList>
    </citation>
    <scope>NUCLEOTIDE SEQUENCE [LARGE SCALE GENOMIC DNA]</scope>
    <source>
        <strain evidence="4">S191</strain>
    </source>
</reference>
<protein>
    <recommendedName>
        <fullName evidence="3">DUF4709 domain-containing protein</fullName>
    </recommendedName>
</protein>
<evidence type="ECO:0000313" key="4">
    <source>
        <dbReference type="EMBL" id="KAG5461076.1"/>
    </source>
</evidence>
<feature type="region of interest" description="Disordered" evidence="2">
    <location>
        <begin position="364"/>
        <end position="394"/>
    </location>
</feature>
<feature type="region of interest" description="Disordered" evidence="2">
    <location>
        <begin position="1"/>
        <end position="21"/>
    </location>
</feature>
<dbReference type="Proteomes" id="UP000673691">
    <property type="component" value="Unassembled WGS sequence"/>
</dbReference>
<dbReference type="PANTHER" id="PTHR22382:SF7">
    <property type="entry name" value="RIKEN CDNA 4921504E06 GENE"/>
    <property type="match status" value="1"/>
</dbReference>
<feature type="compositionally biased region" description="Low complexity" evidence="2">
    <location>
        <begin position="523"/>
        <end position="553"/>
    </location>
</feature>
<feature type="coiled-coil region" evidence="1">
    <location>
        <begin position="225"/>
        <end position="252"/>
    </location>
</feature>
<dbReference type="InterPro" id="IPR040119">
    <property type="entry name" value="C10orf67-like"/>
</dbReference>
<dbReference type="PANTHER" id="PTHR22382">
    <property type="entry name" value="RIKEN CDNA 4921504E06 GENE"/>
    <property type="match status" value="1"/>
</dbReference>
<evidence type="ECO:0000259" key="3">
    <source>
        <dbReference type="Pfam" id="PF15821"/>
    </source>
</evidence>
<accession>A0A8H8DJY5</accession>
<evidence type="ECO:0000256" key="2">
    <source>
        <dbReference type="SAM" id="MobiDB-lite"/>
    </source>
</evidence>
<sequence>AGGGGGGGGTASCGAGGRRPRPVIKGIFEDAVDSKELIRKALNSTFESYGTSRASRASQTDETELVQFKELELILFDLQTDLQRTREVVTTNFKQMISDKAHDLYCRTKERLKELEQQHKQSIDLLRSSFRTQLADAVCEVAHKHMKYHEAKLEECKAAHNAHVCELNERIQSGKRELRKKEDEKEKMKHMLLRYHQLCREREVNDAELYNGFATGWSSEEGDLIARLTAQVYDREREKADLEARVAQLEAAMERNNSPVPPGAAGTSARSRKGAAAGAGSDGGAGTLLAAAPSIAESWAESDRSRAATAGAAAPFTRPPTAVDFESQESFAGELPPDAVRFRRNTAATVARASRRGSLAPSVCSKVLHGSGGGRRRSSAGLRLPGSGGGGMQPTEEEWLQQIVELEQEHEKQMAEQGEAYQAEIDALRCDLATLNQEWQEKMQLVTGSLHTLGEPKKRAKILNRQQAVLRYASFFFLTAAGAAAKPFSLPGAAAISDPETTPPPAAEGARLLSPVSGRRRSSAATARAAAATVSPAKVSSSSPPKSAEAAAPQAGLPRRLSVAFSPAAEAVPNGGDPVGRRSRRQETLSGQEEQPNLAAELTPLRRPAVAAPAT</sequence>
<evidence type="ECO:0000256" key="1">
    <source>
        <dbReference type="SAM" id="Coils"/>
    </source>
</evidence>
<gene>
    <name evidence="4" type="ORF">BJ554DRAFT_6789</name>
</gene>
<comment type="caution">
    <text evidence="4">The sequence shown here is derived from an EMBL/GenBank/DDBJ whole genome shotgun (WGS) entry which is preliminary data.</text>
</comment>
<feature type="non-terminal residue" evidence="4">
    <location>
        <position position="1"/>
    </location>
</feature>
<keyword evidence="1" id="KW-0175">Coiled coil</keyword>